<organism evidence="1">
    <name type="scientific">Collimonas fungivorans</name>
    <dbReference type="NCBI Taxonomy" id="158899"/>
    <lineage>
        <taxon>Bacteria</taxon>
        <taxon>Pseudomonadati</taxon>
        <taxon>Pseudomonadota</taxon>
        <taxon>Betaproteobacteria</taxon>
        <taxon>Burkholderiales</taxon>
        <taxon>Oxalobacteraceae</taxon>
        <taxon>Collimonas</taxon>
    </lineage>
</organism>
<accession>A0A127P8N8</accession>
<gene>
    <name evidence="1" type="ORF">CFter6_1292</name>
</gene>
<evidence type="ECO:0000313" key="1">
    <source>
        <dbReference type="EMBL" id="AMO94004.1"/>
    </source>
</evidence>
<evidence type="ECO:0000313" key="2">
    <source>
        <dbReference type="Proteomes" id="UP000072421"/>
    </source>
</evidence>
<sequence>MKNRIINIQGAEVTIATRHEQDYISLTTMVRNFDGGSALGISELKQLSGPQGGRGRA</sequence>
<dbReference type="EMBL" id="CP013232">
    <property type="protein sequence ID" value="AMO94004.1"/>
    <property type="molecule type" value="Genomic_DNA"/>
</dbReference>
<dbReference type="Proteomes" id="UP000072421">
    <property type="component" value="Chromosome"/>
</dbReference>
<protein>
    <submittedName>
        <fullName evidence="1">Uncharacterized protein</fullName>
    </submittedName>
</protein>
<proteinExistence type="predicted"/>
<name>A0A127P8N8_9BURK</name>
<dbReference type="AlphaFoldDB" id="A0A127P8N8"/>
<dbReference type="RefSeq" id="WP_205631444.1">
    <property type="nucleotide sequence ID" value="NZ_CP013232.1"/>
</dbReference>
<dbReference type="PATRIC" id="fig|158899.10.peg.1303"/>
<reference evidence="1 2" key="1">
    <citation type="submission" date="2015-11" db="EMBL/GenBank/DDBJ databases">
        <title>Exploring the genomic traits of fungus-feeding bacterial genus Collimonas.</title>
        <authorList>
            <person name="Song C."/>
            <person name="Schmidt R."/>
            <person name="de Jager V."/>
            <person name="Krzyzanowska D."/>
            <person name="Jongedijk E."/>
            <person name="Cankar K."/>
            <person name="Beekwilder J."/>
            <person name="van Veen A."/>
            <person name="de Boer W."/>
            <person name="van Veen J.A."/>
            <person name="Garbeva P."/>
        </authorList>
    </citation>
    <scope>NUCLEOTIDE SEQUENCE [LARGE SCALE GENOMIC DNA]</scope>
    <source>
        <strain evidence="1 2">Ter6</strain>
    </source>
</reference>